<evidence type="ECO:0000256" key="2">
    <source>
        <dbReference type="ARBA" id="ARBA00012338"/>
    </source>
</evidence>
<keyword evidence="6" id="KW-0963">Cytoplasm</keyword>
<comment type="pathway">
    <text evidence="1 6">Amino-acid biosynthesis; L-arginine biosynthesis; L-arginine from L-ornithine and carbamoyl phosphate: step 3/3.</text>
</comment>
<evidence type="ECO:0000256" key="3">
    <source>
        <dbReference type="ARBA" id="ARBA00022571"/>
    </source>
</evidence>
<dbReference type="FunFam" id="1.20.200.10:FF:000015">
    <property type="entry name" value="argininosuccinate lyase isoform X2"/>
    <property type="match status" value="1"/>
</dbReference>
<organism evidence="9 10">
    <name type="scientific">Rhodococcus pyridinivorans KG-16</name>
    <dbReference type="NCBI Taxonomy" id="1441730"/>
    <lineage>
        <taxon>Bacteria</taxon>
        <taxon>Bacillati</taxon>
        <taxon>Actinomycetota</taxon>
        <taxon>Actinomycetes</taxon>
        <taxon>Mycobacteriales</taxon>
        <taxon>Nocardiaceae</taxon>
        <taxon>Rhodococcus</taxon>
    </lineage>
</organism>
<dbReference type="RefSeq" id="WP_060652960.1">
    <property type="nucleotide sequence ID" value="NZ_AZXY01000008.1"/>
</dbReference>
<dbReference type="AlphaFoldDB" id="A0A0V9UI99"/>
<dbReference type="PRINTS" id="PR00145">
    <property type="entry name" value="ARGSUCLYASE"/>
</dbReference>
<keyword evidence="3 6" id="KW-0055">Arginine biosynthesis</keyword>
<dbReference type="GO" id="GO:0004056">
    <property type="term" value="F:argininosuccinate lyase activity"/>
    <property type="evidence" value="ECO:0007669"/>
    <property type="project" value="UniProtKB-UniRule"/>
</dbReference>
<comment type="caution">
    <text evidence="9">The sequence shown here is derived from an EMBL/GenBank/DDBJ whole genome shotgun (WGS) entry which is preliminary data.</text>
</comment>
<dbReference type="InterPro" id="IPR020557">
    <property type="entry name" value="Fumarate_lyase_CS"/>
</dbReference>
<protein>
    <recommendedName>
        <fullName evidence="2 6">Argininosuccinate lyase</fullName>
        <shortName evidence="6">ASAL</shortName>
        <ecNumber evidence="2 6">4.3.2.1</ecNumber>
    </recommendedName>
    <alternativeName>
        <fullName evidence="6">Arginosuccinase</fullName>
    </alternativeName>
</protein>
<dbReference type="GO" id="GO:0005829">
    <property type="term" value="C:cytosol"/>
    <property type="evidence" value="ECO:0007669"/>
    <property type="project" value="TreeGrafter"/>
</dbReference>
<dbReference type="PANTHER" id="PTHR43814:SF1">
    <property type="entry name" value="ARGININOSUCCINATE LYASE"/>
    <property type="match status" value="1"/>
</dbReference>
<evidence type="ECO:0000259" key="7">
    <source>
        <dbReference type="Pfam" id="PF00206"/>
    </source>
</evidence>
<comment type="catalytic activity">
    <reaction evidence="6">
        <text>2-(N(omega)-L-arginino)succinate = fumarate + L-arginine</text>
        <dbReference type="Rhea" id="RHEA:24020"/>
        <dbReference type="ChEBI" id="CHEBI:29806"/>
        <dbReference type="ChEBI" id="CHEBI:32682"/>
        <dbReference type="ChEBI" id="CHEBI:57472"/>
        <dbReference type="EC" id="4.3.2.1"/>
    </reaction>
</comment>
<dbReference type="GO" id="GO:0042450">
    <property type="term" value="P:L-arginine biosynthetic process via ornithine"/>
    <property type="evidence" value="ECO:0007669"/>
    <property type="project" value="UniProtKB-UniRule"/>
</dbReference>
<feature type="domain" description="Argininosuccinate lyase C-terminal" evidence="8">
    <location>
        <begin position="372"/>
        <end position="440"/>
    </location>
</feature>
<dbReference type="InterPro" id="IPR022761">
    <property type="entry name" value="Fumarate_lyase_N"/>
</dbReference>
<evidence type="ECO:0000256" key="1">
    <source>
        <dbReference type="ARBA" id="ARBA00004941"/>
    </source>
</evidence>
<comment type="similarity">
    <text evidence="6">Belongs to the lyase 1 family. Argininosuccinate lyase subfamily.</text>
</comment>
<dbReference type="InterPro" id="IPR029419">
    <property type="entry name" value="Arg_succ_lyase_C"/>
</dbReference>
<accession>A0A0V9UI99</accession>
<gene>
    <name evidence="6" type="primary">argH</name>
    <name evidence="9" type="ORF">Z045_17480</name>
</gene>
<keyword evidence="4 6" id="KW-0028">Amino-acid biosynthesis</keyword>
<dbReference type="PRINTS" id="PR00149">
    <property type="entry name" value="FUMRATELYASE"/>
</dbReference>
<dbReference type="PATRIC" id="fig|1441730.3.peg.3647"/>
<dbReference type="UniPathway" id="UPA00068">
    <property type="reaction ID" value="UER00114"/>
</dbReference>
<feature type="domain" description="Fumarate lyase N-terminal" evidence="7">
    <location>
        <begin position="21"/>
        <end position="309"/>
    </location>
</feature>
<dbReference type="NCBIfam" id="TIGR00838">
    <property type="entry name" value="argH"/>
    <property type="match status" value="1"/>
</dbReference>
<dbReference type="SUPFAM" id="SSF48557">
    <property type="entry name" value="L-aspartase-like"/>
    <property type="match status" value="1"/>
</dbReference>
<dbReference type="Gene3D" id="1.20.200.10">
    <property type="entry name" value="Fumarase/aspartase (Central domain)"/>
    <property type="match status" value="1"/>
</dbReference>
<evidence type="ECO:0000313" key="10">
    <source>
        <dbReference type="Proteomes" id="UP000053060"/>
    </source>
</evidence>
<proteinExistence type="inferred from homology"/>
<dbReference type="InterPro" id="IPR024083">
    <property type="entry name" value="Fumarase/histidase_N"/>
</dbReference>
<dbReference type="FunFam" id="1.10.40.30:FF:000001">
    <property type="entry name" value="Argininosuccinate lyase"/>
    <property type="match status" value="1"/>
</dbReference>
<reference evidence="9 10" key="2">
    <citation type="journal article" date="2016" name="Genome Announc.">
        <title>Draft Genome Sequence of a Versatile Hydrocarbon-Degrading Bacterium, Rhodococcus pyridinivorans Strain KG-16, Collected from Oil Fields in India.</title>
        <authorList>
            <person name="Aggarwal R.K."/>
            <person name="Dawar C."/>
            <person name="Phanindranath R."/>
            <person name="Mutnuri L."/>
            <person name="Dayal A.M."/>
        </authorList>
    </citation>
    <scope>NUCLEOTIDE SEQUENCE [LARGE SCALE GENOMIC DNA]</scope>
    <source>
        <strain evidence="9 10">KG-16</strain>
    </source>
</reference>
<evidence type="ECO:0000259" key="8">
    <source>
        <dbReference type="Pfam" id="PF14698"/>
    </source>
</evidence>
<dbReference type="HAMAP" id="MF_00006">
    <property type="entry name" value="Arg_succ_lyase"/>
    <property type="match status" value="1"/>
</dbReference>
<evidence type="ECO:0000313" key="9">
    <source>
        <dbReference type="EMBL" id="KSZ57736.1"/>
    </source>
</evidence>
<dbReference type="EMBL" id="AZXY01000008">
    <property type="protein sequence ID" value="KSZ57736.1"/>
    <property type="molecule type" value="Genomic_DNA"/>
</dbReference>
<dbReference type="Gene3D" id="1.10.275.10">
    <property type="entry name" value="Fumarase/aspartase (N-terminal domain)"/>
    <property type="match status" value="1"/>
</dbReference>
<dbReference type="Proteomes" id="UP000053060">
    <property type="component" value="Unassembled WGS sequence"/>
</dbReference>
<dbReference type="InterPro" id="IPR008948">
    <property type="entry name" value="L-Aspartase-like"/>
</dbReference>
<dbReference type="InterPro" id="IPR000362">
    <property type="entry name" value="Fumarate_lyase_fam"/>
</dbReference>
<dbReference type="Gene3D" id="1.10.40.30">
    <property type="entry name" value="Fumarase/aspartase (C-terminal domain)"/>
    <property type="match status" value="1"/>
</dbReference>
<keyword evidence="5 6" id="KW-0456">Lyase</keyword>
<evidence type="ECO:0000256" key="6">
    <source>
        <dbReference type="HAMAP-Rule" id="MF_00006"/>
    </source>
</evidence>
<name>A0A0V9UI99_9NOCA</name>
<dbReference type="PROSITE" id="PS00163">
    <property type="entry name" value="FUMARATE_LYASES"/>
    <property type="match status" value="1"/>
</dbReference>
<sequence>MTAHGTNEGALWGGRFASGPAAAMAALSKSTHFDWALAPYDVRASQAHAKVLHRAGLLTDDDLTTMLDGLDRLAADVASGAFGPAESDEDVHGALERGLIERVGPEVGGRLRAGRSRNDQVATLFRMWLRDSARRIADGVLDVVDAIAGQAAAHPDAVMPGKTHLQAAQPVLLAHHLLAHAHPLLRDVDRLRDFDKRAAVSPYGSGALAGSSLGLDPDAIAADLGFDSAADNSIDATSSRDFAAEAAFVFAQIAVDLSRMAEEVILWSTPEFGYVTLADEWSTGSSIMPQKKNPDVSELTRGKAGRLIGNLTGLLATLKAQPLAYNRDLQEDKEPVFDSVAQLELLLPAIAGLVSTLTFHTERMAELAPAGFTLATDIAEWMVRQGVPFRVAHEAAGACVRVAEGRGVGLEDLTDEELAGVDPALTPQVREVLTVEGSIASRDARGGTAGVRVGEQLGRVRDAAAHLRSWVRG</sequence>
<dbReference type="PANTHER" id="PTHR43814">
    <property type="entry name" value="ARGININOSUCCINATE LYASE"/>
    <property type="match status" value="1"/>
</dbReference>
<reference evidence="10" key="1">
    <citation type="submission" date="2015-01" db="EMBL/GenBank/DDBJ databases">
        <title>Draft genome sequence of Rhodococcus pyridinivorans strain KG-16, a hydrocarbon-degrading bacterium.</title>
        <authorList>
            <person name="Aggarwal R.K."/>
            <person name="Dawar C."/>
        </authorList>
    </citation>
    <scope>NUCLEOTIDE SEQUENCE [LARGE SCALE GENOMIC DNA]</scope>
    <source>
        <strain evidence="10">KG-16</strain>
    </source>
</reference>
<dbReference type="InterPro" id="IPR009049">
    <property type="entry name" value="Argininosuccinate_lyase"/>
</dbReference>
<evidence type="ECO:0000256" key="5">
    <source>
        <dbReference type="ARBA" id="ARBA00023239"/>
    </source>
</evidence>
<dbReference type="EC" id="4.3.2.1" evidence="2 6"/>
<dbReference type="Pfam" id="PF14698">
    <property type="entry name" value="ASL_C2"/>
    <property type="match status" value="1"/>
</dbReference>
<comment type="subcellular location">
    <subcellularLocation>
        <location evidence="6">Cytoplasm</location>
    </subcellularLocation>
</comment>
<dbReference type="CDD" id="cd01359">
    <property type="entry name" value="Argininosuccinate_lyase"/>
    <property type="match status" value="1"/>
</dbReference>
<evidence type="ECO:0000256" key="4">
    <source>
        <dbReference type="ARBA" id="ARBA00022605"/>
    </source>
</evidence>
<dbReference type="Pfam" id="PF00206">
    <property type="entry name" value="Lyase_1"/>
    <property type="match status" value="1"/>
</dbReference>